<dbReference type="EMBL" id="AEIG01000048">
    <property type="protein sequence ID" value="EGG29492.1"/>
    <property type="molecule type" value="Genomic_DNA"/>
</dbReference>
<dbReference type="OrthoDB" id="9793251at2"/>
<evidence type="ECO:0000259" key="1">
    <source>
        <dbReference type="Pfam" id="PF07603"/>
    </source>
</evidence>
<dbReference type="RefSeq" id="WP_009575917.1">
    <property type="nucleotide sequence ID" value="NZ_AEIG01000048.1"/>
</dbReference>
<name>F3L2B9_9GAMM</name>
<comment type="caution">
    <text evidence="2">The sequence shown here is derived from an EMBL/GenBank/DDBJ whole genome shotgun (WGS) entry which is preliminary data.</text>
</comment>
<organism evidence="2 3">
    <name type="scientific">Aequoribacter fuscus</name>
    <dbReference type="NCBI Taxonomy" id="2518989"/>
    <lineage>
        <taxon>Bacteria</taxon>
        <taxon>Pseudomonadati</taxon>
        <taxon>Pseudomonadota</taxon>
        <taxon>Gammaproteobacteria</taxon>
        <taxon>Cellvibrionales</taxon>
        <taxon>Halieaceae</taxon>
        <taxon>Aequoribacter</taxon>
    </lineage>
</organism>
<feature type="domain" description="Lcl C-terminal" evidence="1">
    <location>
        <begin position="60"/>
        <end position="160"/>
    </location>
</feature>
<dbReference type="eggNOG" id="ENOG50338N4">
    <property type="taxonomic scope" value="Bacteria"/>
</dbReference>
<gene>
    <name evidence="2" type="ORF">IMCC3088_1686</name>
</gene>
<accession>F3L2B9</accession>
<dbReference type="Proteomes" id="UP000005615">
    <property type="component" value="Unassembled WGS sequence"/>
</dbReference>
<evidence type="ECO:0000313" key="2">
    <source>
        <dbReference type="EMBL" id="EGG29492.1"/>
    </source>
</evidence>
<sequence>MTKSLFALSIASFLLAGCGSQRDLPDCSEAIETRLEPHGFELFDSGYAQNKDSKLFATRCAAGQVFRNYRCTGDSLKMSWDDAVAYAAEVSDKSGEAWRLPNYQEMQSLLVKQCINPAANPFVFPDMEVTNFWTASKGWHQDRFRCAVYSYQGRAFCRHDRELEQPFFLVRDGD</sequence>
<dbReference type="AlphaFoldDB" id="F3L2B9"/>
<proteinExistence type="predicted"/>
<dbReference type="PROSITE" id="PS51257">
    <property type="entry name" value="PROKAR_LIPOPROTEIN"/>
    <property type="match status" value="1"/>
</dbReference>
<evidence type="ECO:0000313" key="3">
    <source>
        <dbReference type="Proteomes" id="UP000005615"/>
    </source>
</evidence>
<dbReference type="InterPro" id="IPR011460">
    <property type="entry name" value="Lcl_C"/>
</dbReference>
<dbReference type="Pfam" id="PF07603">
    <property type="entry name" value="Lcl_C"/>
    <property type="match status" value="1"/>
</dbReference>
<keyword evidence="3" id="KW-1185">Reference proteome</keyword>
<protein>
    <recommendedName>
        <fullName evidence="1">Lcl C-terminal domain-containing protein</fullName>
    </recommendedName>
</protein>
<dbReference type="STRING" id="2518989.IMCC3088_1686"/>
<reference evidence="2 3" key="1">
    <citation type="journal article" date="2011" name="J. Bacteriol.">
        <title>Genome sequence of strain IMCC3088, a proteorhodopsin-containing marine bacterium belonging to the OM60/NOR5 clade.</title>
        <authorList>
            <person name="Jang Y."/>
            <person name="Oh H.M."/>
            <person name="Kang I."/>
            <person name="Lee K."/>
            <person name="Yang S.J."/>
            <person name="Cho J.C."/>
        </authorList>
    </citation>
    <scope>NUCLEOTIDE SEQUENCE [LARGE SCALE GENOMIC DNA]</scope>
    <source>
        <strain evidence="2 3">IMCC3088</strain>
    </source>
</reference>